<dbReference type="VEuPathDB" id="FungiDB:H310_13254"/>
<keyword evidence="2" id="KW-1133">Transmembrane helix</keyword>
<reference evidence="4" key="1">
    <citation type="submission" date="2013-12" db="EMBL/GenBank/DDBJ databases">
        <title>The Genome Sequence of Aphanomyces invadans NJM9701.</title>
        <authorList>
            <consortium name="The Broad Institute Genomics Platform"/>
            <person name="Russ C."/>
            <person name="Tyler B."/>
            <person name="van West P."/>
            <person name="Dieguez-Uribeondo J."/>
            <person name="Young S.K."/>
            <person name="Zeng Q."/>
            <person name="Gargeya S."/>
            <person name="Fitzgerald M."/>
            <person name="Abouelleil A."/>
            <person name="Alvarado L."/>
            <person name="Chapman S.B."/>
            <person name="Gainer-Dewar J."/>
            <person name="Goldberg J."/>
            <person name="Griggs A."/>
            <person name="Gujja S."/>
            <person name="Hansen M."/>
            <person name="Howarth C."/>
            <person name="Imamovic A."/>
            <person name="Ireland A."/>
            <person name="Larimer J."/>
            <person name="McCowan C."/>
            <person name="Murphy C."/>
            <person name="Pearson M."/>
            <person name="Poon T.W."/>
            <person name="Priest M."/>
            <person name="Roberts A."/>
            <person name="Saif S."/>
            <person name="Shea T."/>
            <person name="Sykes S."/>
            <person name="Wortman J."/>
            <person name="Nusbaum C."/>
            <person name="Birren B."/>
        </authorList>
    </citation>
    <scope>NUCLEOTIDE SEQUENCE [LARGE SCALE GENOMIC DNA]</scope>
    <source>
        <strain evidence="4">NJM9701</strain>
    </source>
</reference>
<dbReference type="AlphaFoldDB" id="A0A024TEB1"/>
<dbReference type="GeneID" id="20090304"/>
<name>A0A024TEB1_9STRA</name>
<dbReference type="Gene3D" id="1.10.3860.10">
    <property type="entry name" value="Sodium:dicarboxylate symporter"/>
    <property type="match status" value="1"/>
</dbReference>
<dbReference type="SUPFAM" id="SSF118215">
    <property type="entry name" value="Proton glutamate symport protein"/>
    <property type="match status" value="1"/>
</dbReference>
<accession>A0A024TEB1</accession>
<dbReference type="InterPro" id="IPR036458">
    <property type="entry name" value="Na:dicarbo_symporter_sf"/>
</dbReference>
<evidence type="ECO:0000256" key="1">
    <source>
        <dbReference type="ARBA" id="ARBA00022692"/>
    </source>
</evidence>
<protein>
    <submittedName>
        <fullName evidence="4">Uncharacterized protein</fullName>
    </submittedName>
</protein>
<dbReference type="GO" id="GO:0016020">
    <property type="term" value="C:membrane"/>
    <property type="evidence" value="ECO:0007669"/>
    <property type="project" value="InterPro"/>
</dbReference>
<evidence type="ECO:0000256" key="2">
    <source>
        <dbReference type="ARBA" id="ARBA00022989"/>
    </source>
</evidence>
<organism evidence="4">
    <name type="scientific">Aphanomyces invadans</name>
    <dbReference type="NCBI Taxonomy" id="157072"/>
    <lineage>
        <taxon>Eukaryota</taxon>
        <taxon>Sar</taxon>
        <taxon>Stramenopiles</taxon>
        <taxon>Oomycota</taxon>
        <taxon>Saprolegniomycetes</taxon>
        <taxon>Saprolegniales</taxon>
        <taxon>Verrucalvaceae</taxon>
        <taxon>Aphanomyces</taxon>
    </lineage>
</organism>
<dbReference type="EMBL" id="KI914000">
    <property type="protein sequence ID" value="ETV92354.1"/>
    <property type="molecule type" value="Genomic_DNA"/>
</dbReference>
<evidence type="ECO:0000256" key="3">
    <source>
        <dbReference type="ARBA" id="ARBA00023136"/>
    </source>
</evidence>
<sequence>MLLLLGAFTHISVLLPVVYFTIARANRFAYTKAVATIYVVAAGEASSIASHDDRLVSPIATVVDMNASDNNMAIHVVFIAYKENSVLSVADIAILTLVSRLVRRRTPPIPHGAPTPHATLPMSFHIEISCVLVPNGLATRENHGITRLIAEQGDGIVIETKHSSRHDCASSIDGAILVW</sequence>
<evidence type="ECO:0000313" key="4">
    <source>
        <dbReference type="EMBL" id="ETV92354.1"/>
    </source>
</evidence>
<proteinExistence type="predicted"/>
<keyword evidence="1" id="KW-0812">Transmembrane</keyword>
<keyword evidence="3" id="KW-0472">Membrane</keyword>
<dbReference type="RefSeq" id="XP_008878905.1">
    <property type="nucleotide sequence ID" value="XM_008880683.1"/>
</dbReference>
<gene>
    <name evidence="4" type="ORF">H310_13254</name>
</gene>
<dbReference type="GO" id="GO:0015293">
    <property type="term" value="F:symporter activity"/>
    <property type="evidence" value="ECO:0007669"/>
    <property type="project" value="InterPro"/>
</dbReference>